<dbReference type="PANTHER" id="PTHR31131">
    <property type="entry name" value="CHROMOSOME 1, WHOLE GENOME SHOTGUN SEQUENCE"/>
    <property type="match status" value="1"/>
</dbReference>
<evidence type="ECO:0000313" key="3">
    <source>
        <dbReference type="Proteomes" id="UP000324781"/>
    </source>
</evidence>
<dbReference type="OrthoDB" id="5615858at2"/>
<dbReference type="Pfam" id="PF13840">
    <property type="entry name" value="ACT_7"/>
    <property type="match status" value="1"/>
</dbReference>
<dbReference type="Proteomes" id="UP000324781">
    <property type="component" value="Unassembled WGS sequence"/>
</dbReference>
<dbReference type="InterPro" id="IPR045865">
    <property type="entry name" value="ACT-like_dom_sf"/>
</dbReference>
<feature type="domain" description="CASTOR ACT" evidence="1">
    <location>
        <begin position="9"/>
        <end position="69"/>
    </location>
</feature>
<organism evidence="2 3">
    <name type="scientific">Thermoclostridium caenicola</name>
    <dbReference type="NCBI Taxonomy" id="659425"/>
    <lineage>
        <taxon>Bacteria</taxon>
        <taxon>Bacillati</taxon>
        <taxon>Bacillota</taxon>
        <taxon>Clostridia</taxon>
        <taxon>Eubacteriales</taxon>
        <taxon>Oscillospiraceae</taxon>
        <taxon>Thermoclostridium</taxon>
    </lineage>
</organism>
<evidence type="ECO:0000259" key="1">
    <source>
        <dbReference type="Pfam" id="PF13840"/>
    </source>
</evidence>
<dbReference type="EMBL" id="FQZP01000012">
    <property type="protein sequence ID" value="SHI84241.1"/>
    <property type="molecule type" value="Genomic_DNA"/>
</dbReference>
<name>A0A1M6EFM0_9FIRM</name>
<gene>
    <name evidence="2" type="ORF">SAMN05444373_10127</name>
</gene>
<sequence length="82" mass="8954">MIGKAWPCESHFRAIGVEGTLDFSLIGILAEISSLLAQNGISLFAISTYDTDYILVRSRDLKQAVLALRQAGHTVSWDEGSE</sequence>
<dbReference type="InterPro" id="IPR027795">
    <property type="entry name" value="CASTOR_ACT_dom"/>
</dbReference>
<dbReference type="CDD" id="cd04868">
    <property type="entry name" value="ACT_AK-like"/>
    <property type="match status" value="1"/>
</dbReference>
<proteinExistence type="predicted"/>
<evidence type="ECO:0000313" key="2">
    <source>
        <dbReference type="EMBL" id="SHI84241.1"/>
    </source>
</evidence>
<protein>
    <submittedName>
        <fullName evidence="2">ACT domain-containing protein</fullName>
    </submittedName>
</protein>
<dbReference type="InterPro" id="IPR051719">
    <property type="entry name" value="CASTOR_mTORC1"/>
</dbReference>
<dbReference type="SUPFAM" id="SSF55021">
    <property type="entry name" value="ACT-like"/>
    <property type="match status" value="1"/>
</dbReference>
<keyword evidence="3" id="KW-1185">Reference proteome</keyword>
<dbReference type="PANTHER" id="PTHR31131:SF6">
    <property type="entry name" value="CASTOR ACT DOMAIN-CONTAINING PROTEIN"/>
    <property type="match status" value="1"/>
</dbReference>
<dbReference type="PIRSF" id="PIRSF008459">
    <property type="entry name" value="UCP008459"/>
    <property type="match status" value="1"/>
</dbReference>
<dbReference type="RefSeq" id="WP_149678275.1">
    <property type="nucleotide sequence ID" value="NZ_DAONMB010000111.1"/>
</dbReference>
<dbReference type="AlphaFoldDB" id="A0A1M6EFM0"/>
<dbReference type="InterPro" id="IPR016540">
    <property type="entry name" value="UCP008459"/>
</dbReference>
<accession>A0A1M6EFM0</accession>
<dbReference type="Gene3D" id="3.30.2130.10">
    <property type="entry name" value="VC0802-like"/>
    <property type="match status" value="1"/>
</dbReference>
<reference evidence="2 3" key="1">
    <citation type="submission" date="2016-11" db="EMBL/GenBank/DDBJ databases">
        <authorList>
            <person name="Varghese N."/>
            <person name="Submissions S."/>
        </authorList>
    </citation>
    <scope>NUCLEOTIDE SEQUENCE [LARGE SCALE GENOMIC DNA]</scope>
    <source>
        <strain evidence="2 3">DSM 19027</strain>
    </source>
</reference>